<dbReference type="Proteomes" id="UP000008042">
    <property type="component" value="Segment"/>
</dbReference>
<dbReference type="EMBL" id="JX182369">
    <property type="protein sequence ID" value="AFU62048.1"/>
    <property type="molecule type" value="Genomic_DNA"/>
</dbReference>
<protein>
    <submittedName>
        <fullName evidence="1">Uncharacterized protein</fullName>
    </submittedName>
</protein>
<accession>K4HYP8</accession>
<evidence type="ECO:0000313" key="1">
    <source>
        <dbReference type="EMBL" id="AFU62048.1"/>
    </source>
</evidence>
<reference evidence="2" key="1">
    <citation type="submission" date="2012-06" db="EMBL/GenBank/DDBJ databases">
        <authorList>
            <person name="Smith M.C.M."/>
            <person name="Hendrix R."/>
            <person name="Hatfull G.F."/>
            <person name="Buttner M.J."/>
            <person name="Bibb M.J."/>
        </authorList>
    </citation>
    <scope>NUCLEOTIDE SEQUENCE [LARGE SCALE GENOMIC DNA]</scope>
</reference>
<dbReference type="RefSeq" id="YP_006906246.1">
    <property type="nucleotide sequence ID" value="NC_018836.1"/>
</dbReference>
<proteinExistence type="predicted"/>
<dbReference type="KEGG" id="vg:13826712"/>
<keyword evidence="2" id="KW-1185">Reference proteome</keyword>
<gene>
    <name evidence="1" type="ORF">phiHau3_70</name>
</gene>
<organism evidence="1 2">
    <name type="scientific">Streptomyces phage phiHau3</name>
    <dbReference type="NCBI Taxonomy" id="1204524"/>
    <lineage>
        <taxon>Viruses</taxon>
        <taxon>Duplodnaviria</taxon>
        <taxon>Heunggongvirae</taxon>
        <taxon>Uroviricota</taxon>
        <taxon>Caudoviricetes</taxon>
        <taxon>Arquatrovirinae</taxon>
        <taxon>Hautrevirus</taxon>
        <taxon>Hautrevirus hau3</taxon>
    </lineage>
</organism>
<name>K4HYP8_9CAUD</name>
<dbReference type="GeneID" id="13826712"/>
<sequence length="196" mass="23221">MKIEREAYEIETQAGTFYVTVVTADRDSRYDFDTQERVEVLTPRVWVSTDPQFKGDVDLGSVKIRGRKYTTEYTYKRQVEHPSDLDRNGQPLKWRRDTQTYNRGRRNDQGAQVSYNAKAYDTLDVLEQEALVKFEQEHPNWQAESVLLRFQYERDHANEQAERLHREAAEREVEAAKWQVRIDDLVQHDLIVRPTA</sequence>
<evidence type="ECO:0000313" key="2">
    <source>
        <dbReference type="Proteomes" id="UP000008042"/>
    </source>
</evidence>